<dbReference type="KEGG" id="vff:VITFI_CDS3487"/>
<proteinExistence type="predicted"/>
<name>A0A221KJS4_VITFI</name>
<protein>
    <submittedName>
        <fullName evidence="2">CRISPR type I-F system protein Csy2</fullName>
    </submittedName>
</protein>
<dbReference type="RefSeq" id="WP_232476734.1">
    <property type="nucleotide sequence ID" value="NZ_CP022424.1"/>
</dbReference>
<dbReference type="CDD" id="cd09736">
    <property type="entry name" value="Csy2_I-F"/>
    <property type="match status" value="1"/>
</dbReference>
<dbReference type="Pfam" id="PF09614">
    <property type="entry name" value="Cas_Csy2"/>
    <property type="match status" value="1"/>
</dbReference>
<accession>A0A221KJS4</accession>
<keyword evidence="2" id="KW-0614">Plasmid</keyword>
<dbReference type="NCBIfam" id="TIGR02565">
    <property type="entry name" value="cas_Csy2"/>
    <property type="match status" value="1"/>
</dbReference>
<dbReference type="Proteomes" id="UP000199729">
    <property type="component" value="Plasmid pVF1"/>
</dbReference>
<feature type="region of interest" description="Disordered" evidence="1">
    <location>
        <begin position="330"/>
        <end position="354"/>
    </location>
</feature>
<reference evidence="2 3" key="1">
    <citation type="submission" date="2017-07" db="EMBL/GenBank/DDBJ databases">
        <title>Complete Genome Sequence of the cosmetic ferment Vitreoscilla filiformis (ATCC15551).</title>
        <authorList>
            <person name="Contreras S."/>
            <person name="Sagory-Zalkind P."/>
            <person name="Blanquart H."/>
            <person name="Iltis A."/>
            <person name="Morand S.C."/>
        </authorList>
    </citation>
    <scope>NUCLEOTIDE SEQUENCE [LARGE SCALE GENOMIC DNA]</scope>
    <source>
        <strain evidence="2 3">ATCC 15551</strain>
        <plasmid evidence="3">Plasmid pvf1</plasmid>
    </source>
</reference>
<dbReference type="AlphaFoldDB" id="A0A221KJS4"/>
<dbReference type="InterPro" id="IPR013398">
    <property type="entry name" value="CRISPR-assoc_prot_Csy2"/>
</dbReference>
<gene>
    <name evidence="2" type="ORF">VITFI_CDS3487</name>
</gene>
<evidence type="ECO:0000313" key="2">
    <source>
        <dbReference type="EMBL" id="ASM79264.1"/>
    </source>
</evidence>
<evidence type="ECO:0000256" key="1">
    <source>
        <dbReference type="SAM" id="MobiDB-lite"/>
    </source>
</evidence>
<geneLocation type="plasmid" evidence="3">
    <name>pvf1</name>
</geneLocation>
<organism evidence="2 3">
    <name type="scientific">Vitreoscilla filiformis</name>
    <dbReference type="NCBI Taxonomy" id="63"/>
    <lineage>
        <taxon>Bacteria</taxon>
        <taxon>Pseudomonadati</taxon>
        <taxon>Pseudomonadota</taxon>
        <taxon>Betaproteobacteria</taxon>
        <taxon>Neisseriales</taxon>
        <taxon>Neisseriaceae</taxon>
        <taxon>Vitreoscilla</taxon>
    </lineage>
</organism>
<dbReference type="EMBL" id="CP022424">
    <property type="protein sequence ID" value="ASM79264.1"/>
    <property type="molecule type" value="Genomic_DNA"/>
</dbReference>
<evidence type="ECO:0000313" key="3">
    <source>
        <dbReference type="Proteomes" id="UP000199729"/>
    </source>
</evidence>
<keyword evidence="3" id="KW-1185">Reference proteome</keyword>
<sequence length="354" mass="38738">MLHDMPEINGLLVLPCLRVQNANAISSPLTWGFPSITAFTGFMHALERKLGADSPLNFNAIGVICHAFEPQTTEGGFTRAFRLTRNPVNADGSSAALVEEGRAHLDITLVLGFSSDTLAAADETTRQQTAQRVADAVAGMRLAGGSVMPALPLAGGSSRQRRPEMLPWPLHYQAEKADQAWRRLRQRWLPGFALVARDDLLTAHLAELQTQNPSATVLDAWLDASRLNHRAVRVNAPDTPERVEWQRDARPGWIVPIPVGYAALSELHAPGSVAGARDRETPFRFVESVYSLGQWIGPHRLGSAQDLLWWSDFDADAGLYRCRNAYRPPASAPIPSPSSAEDPLQDPDSPFAYV</sequence>